<dbReference type="EMBL" id="JAVDPW010000022">
    <property type="protein sequence ID" value="MDR6294584.1"/>
    <property type="molecule type" value="Genomic_DNA"/>
</dbReference>
<evidence type="ECO:0000313" key="2">
    <source>
        <dbReference type="EMBL" id="MDR6294584.1"/>
    </source>
</evidence>
<keyword evidence="1" id="KW-0812">Transmembrane</keyword>
<dbReference type="RefSeq" id="WP_309802179.1">
    <property type="nucleotide sequence ID" value="NZ_JAVDPW010000022.1"/>
</dbReference>
<keyword evidence="3" id="KW-1185">Reference proteome</keyword>
<keyword evidence="1" id="KW-0472">Membrane</keyword>
<gene>
    <name evidence="2" type="ORF">E9232_007139</name>
</gene>
<dbReference type="InterPro" id="IPR007047">
    <property type="entry name" value="Flp_Fap"/>
</dbReference>
<dbReference type="Pfam" id="PF04964">
    <property type="entry name" value="Flp_Fap"/>
    <property type="match status" value="1"/>
</dbReference>
<keyword evidence="1" id="KW-1133">Transmembrane helix</keyword>
<organism evidence="2 3">
    <name type="scientific">Inquilinus ginsengisoli</name>
    <dbReference type="NCBI Taxonomy" id="363840"/>
    <lineage>
        <taxon>Bacteria</taxon>
        <taxon>Pseudomonadati</taxon>
        <taxon>Pseudomonadota</taxon>
        <taxon>Alphaproteobacteria</taxon>
        <taxon>Rhodospirillales</taxon>
        <taxon>Rhodospirillaceae</taxon>
        <taxon>Inquilinus</taxon>
    </lineage>
</organism>
<reference evidence="2 3" key="1">
    <citation type="submission" date="2023-07" db="EMBL/GenBank/DDBJ databases">
        <title>Sorghum-associated microbial communities from plants grown in Nebraska, USA.</title>
        <authorList>
            <person name="Schachtman D."/>
        </authorList>
    </citation>
    <scope>NUCLEOTIDE SEQUENCE [LARGE SCALE GENOMIC DNA]</scope>
    <source>
        <strain evidence="2 3">584</strain>
    </source>
</reference>
<dbReference type="Proteomes" id="UP001262410">
    <property type="component" value="Unassembled WGS sequence"/>
</dbReference>
<accession>A0ABU1K2T3</accession>
<evidence type="ECO:0000256" key="1">
    <source>
        <dbReference type="SAM" id="Phobius"/>
    </source>
</evidence>
<name>A0ABU1K2T3_9PROT</name>
<sequence length="57" mass="5973">MLRTLVTKTLKRIGRDDAGITAVEYAVLGGLIAAALVVVFAAFEPALKTAFTNILAP</sequence>
<proteinExistence type="predicted"/>
<comment type="caution">
    <text evidence="2">The sequence shown here is derived from an EMBL/GenBank/DDBJ whole genome shotgun (WGS) entry which is preliminary data.</text>
</comment>
<protein>
    <submittedName>
        <fullName evidence="2">Pilus assembly protein Flp/PilA</fullName>
    </submittedName>
</protein>
<feature type="transmembrane region" description="Helical" evidence="1">
    <location>
        <begin position="21"/>
        <end position="43"/>
    </location>
</feature>
<evidence type="ECO:0000313" key="3">
    <source>
        <dbReference type="Proteomes" id="UP001262410"/>
    </source>
</evidence>